<evidence type="ECO:0000313" key="2">
    <source>
        <dbReference type="Proteomes" id="UP000027059"/>
    </source>
</evidence>
<dbReference type="InterPro" id="IPR015943">
    <property type="entry name" value="WD40/YVTN_repeat-like_dom_sf"/>
</dbReference>
<dbReference type="Pfam" id="PF10282">
    <property type="entry name" value="Lactonase"/>
    <property type="match status" value="1"/>
</dbReference>
<gene>
    <name evidence="1" type="ORF">Y981_03145</name>
</gene>
<reference evidence="1 2" key="2">
    <citation type="journal article" date="2015" name="Biomed. Res. Int.">
        <title>Effects of Arsenite Resistance on the Growth and Functional Gene Expression of Leptospirillum ferriphilum and Acidithiobacillus thiooxidans in Pure Culture and Coculture.</title>
        <authorList>
            <person name="Jiang H."/>
            <person name="Liang Y."/>
            <person name="Yin H."/>
            <person name="Xiao Y."/>
            <person name="Guo X."/>
            <person name="Xu Y."/>
            <person name="Hu Q."/>
            <person name="Liu H."/>
            <person name="Liu X."/>
        </authorList>
    </citation>
    <scope>NUCLEOTIDE SEQUENCE [LARGE SCALE GENOMIC DNA]</scope>
    <source>
        <strain evidence="1 2">YSK</strain>
    </source>
</reference>
<dbReference type="OrthoDB" id="9816230at2"/>
<accession>A0A059XWM9</accession>
<dbReference type="Proteomes" id="UP000027059">
    <property type="component" value="Chromosome"/>
</dbReference>
<dbReference type="KEGG" id="lfp:Y981_03145"/>
<protein>
    <submittedName>
        <fullName evidence="1">Uncharacterized protein</fullName>
    </submittedName>
</protein>
<reference evidence="2" key="1">
    <citation type="submission" date="2014-02" db="EMBL/GenBank/DDBJ databases">
        <title>Complete genome sequence and comparative genomic analysis of the nitrogen-fixing bacterium Leptospirillum ferriphilum YSK.</title>
        <authorList>
            <person name="Guo X."/>
            <person name="Yin H."/>
            <person name="Liang Y."/>
            <person name="Hu Q."/>
            <person name="Ma L."/>
            <person name="Xiao Y."/>
            <person name="Zhang X."/>
            <person name="Qiu G."/>
            <person name="Liu X."/>
        </authorList>
    </citation>
    <scope>NUCLEOTIDE SEQUENCE [LARGE SCALE GENOMIC DNA]</scope>
    <source>
        <strain evidence="2">YSK</strain>
    </source>
</reference>
<keyword evidence="2" id="KW-1185">Reference proteome</keyword>
<dbReference type="AlphaFoldDB" id="A0A059XWM9"/>
<dbReference type="SUPFAM" id="SSF63829">
    <property type="entry name" value="Calcium-dependent phosphotriesterase"/>
    <property type="match status" value="1"/>
</dbReference>
<sequence>MKPFPFPTAFSCFSAHQCHRGEHSRRSRNRALILPFVFLLALAGCGGGGGGSVGGGPLEIAYVLSEDPNNSNHGYVVEYGLNPATNQFQMSASGPISTQGVTPIQFLLNPDKTLAFVLNNGNTNGNTSANGSIAVYQVGANGLSTTPHVFQTGQNPVNMALDPGGNYLVVANHGNGQSTSGTGSVEVFTVSSNGQLNALSTSGSPCTYPFRVVFAPNSNDVFYVACSSPELLGGTPPPPSLYICTISSAGNGTFSCPSTPIPTFNLYSAFINFVIDPSNTYAVAPGTTVTSSTATPSGFLLVCSLPLTTTPSCQTNSSSFSSWIPSGNVAFEGTPSNGITTYIGNYNPSSFSSNFAACTTSSSSSPTCTTTNSTSQDGPLYLATQENVLYIADTVTPITGSYSTSGTTMNAQNTSSGYLYACSISIPTTPSNCNDPSSTSNKGNTGEWPVGITFDTRDMVFVPTLYGEINIFTGASTGGLVPFQTLTDTYTPLSVTIQ</sequence>
<dbReference type="HOGENOM" id="CLU_546053_0_0_0"/>
<dbReference type="EMBL" id="CP007243">
    <property type="protein sequence ID" value="AIA31530.1"/>
    <property type="molecule type" value="Genomic_DNA"/>
</dbReference>
<proteinExistence type="predicted"/>
<organism evidence="1 2">
    <name type="scientific">Leptospirillum ferriphilum YSK</name>
    <dbReference type="NCBI Taxonomy" id="1441628"/>
    <lineage>
        <taxon>Bacteria</taxon>
        <taxon>Pseudomonadati</taxon>
        <taxon>Nitrospirota</taxon>
        <taxon>Nitrospiria</taxon>
        <taxon>Nitrospirales</taxon>
        <taxon>Nitrospiraceae</taxon>
        <taxon>Leptospirillum</taxon>
    </lineage>
</organism>
<name>A0A059XWM9_9BACT</name>
<dbReference type="Gene3D" id="2.130.10.10">
    <property type="entry name" value="YVTN repeat-like/Quinoprotein amine dehydrogenase"/>
    <property type="match status" value="1"/>
</dbReference>
<dbReference type="RefSeq" id="WP_014960503.1">
    <property type="nucleotide sequence ID" value="NZ_CP007243.1"/>
</dbReference>
<dbReference type="InterPro" id="IPR019405">
    <property type="entry name" value="Lactonase_7-beta_prop"/>
</dbReference>
<evidence type="ECO:0000313" key="1">
    <source>
        <dbReference type="EMBL" id="AIA31530.1"/>
    </source>
</evidence>